<dbReference type="AlphaFoldDB" id="A0A075A1H7"/>
<sequence>MNLRKLRTVVLLSVIEPIDVVLTKKPVQVDEQKSQAAGLAFNTSAGRIEDDREALTSLFSDPCIPVAAAATAVRSSFRAIKCAYSSVCVIKKFNFRCCRLASSSSKSARRCSAAALSSSSPKSARPCSAAALSARRRAAVADSTNGVSLAVPLSVLLLE</sequence>
<reference evidence="1 2" key="1">
    <citation type="submission" date="2013-11" db="EMBL/GenBank/DDBJ databases">
        <title>Opisthorchis viverrini - life in the bile duct.</title>
        <authorList>
            <person name="Young N.D."/>
            <person name="Nagarajan N."/>
            <person name="Lin S.J."/>
            <person name="Korhonen P.K."/>
            <person name="Jex A.R."/>
            <person name="Hall R.S."/>
            <person name="Safavi-Hemami H."/>
            <person name="Kaewkong W."/>
            <person name="Bertrand D."/>
            <person name="Gao S."/>
            <person name="Seet Q."/>
            <person name="Wongkham S."/>
            <person name="Teh B.T."/>
            <person name="Wongkham C."/>
            <person name="Intapan P.M."/>
            <person name="Maleewong W."/>
            <person name="Yang X."/>
            <person name="Hu M."/>
            <person name="Wang Z."/>
            <person name="Hofmann A."/>
            <person name="Sternberg P.W."/>
            <person name="Tan P."/>
            <person name="Wang J."/>
            <person name="Gasser R.B."/>
        </authorList>
    </citation>
    <scope>NUCLEOTIDE SEQUENCE [LARGE SCALE GENOMIC DNA]</scope>
</reference>
<gene>
    <name evidence="1" type="ORF">T265_10399</name>
</gene>
<evidence type="ECO:0000313" key="2">
    <source>
        <dbReference type="Proteomes" id="UP000054324"/>
    </source>
</evidence>
<proteinExistence type="predicted"/>
<dbReference type="KEGG" id="ovi:T265_10399"/>
<organism evidence="1 2">
    <name type="scientific">Opisthorchis viverrini</name>
    <name type="common">Southeast Asian liver fluke</name>
    <dbReference type="NCBI Taxonomy" id="6198"/>
    <lineage>
        <taxon>Eukaryota</taxon>
        <taxon>Metazoa</taxon>
        <taxon>Spiralia</taxon>
        <taxon>Lophotrochozoa</taxon>
        <taxon>Platyhelminthes</taxon>
        <taxon>Trematoda</taxon>
        <taxon>Digenea</taxon>
        <taxon>Opisthorchiida</taxon>
        <taxon>Opisthorchiata</taxon>
        <taxon>Opisthorchiidae</taxon>
        <taxon>Opisthorchis</taxon>
    </lineage>
</organism>
<accession>A0A075A1H7</accession>
<protein>
    <submittedName>
        <fullName evidence="1">Uncharacterized protein</fullName>
    </submittedName>
</protein>
<dbReference type="EMBL" id="KL596982">
    <property type="protein sequence ID" value="KER21239.1"/>
    <property type="molecule type" value="Genomic_DNA"/>
</dbReference>
<dbReference type="CTD" id="20324567"/>
<dbReference type="Proteomes" id="UP000054324">
    <property type="component" value="Unassembled WGS sequence"/>
</dbReference>
<evidence type="ECO:0000313" key="1">
    <source>
        <dbReference type="EMBL" id="KER21239.1"/>
    </source>
</evidence>
<dbReference type="RefSeq" id="XP_009175027.1">
    <property type="nucleotide sequence ID" value="XM_009176763.1"/>
</dbReference>
<name>A0A075A1H7_OPIVI</name>
<dbReference type="GeneID" id="20324567"/>
<keyword evidence="2" id="KW-1185">Reference proteome</keyword>